<name>A0AAV2NFS1_9HYME</name>
<dbReference type="Proteomes" id="UP001497644">
    <property type="component" value="Chromosome 14"/>
</dbReference>
<sequence>MERENERITKLKGEQDWNMWKFQMKILLASGEAWDVVLGHTLTGAAQRRNSGRTNGVSKETESMAENGQHSTKTHHIKCK</sequence>
<reference evidence="2" key="1">
    <citation type="submission" date="2024-04" db="EMBL/GenBank/DDBJ databases">
        <authorList>
            <consortium name="Molecular Ecology Group"/>
        </authorList>
    </citation>
    <scope>NUCLEOTIDE SEQUENCE</scope>
</reference>
<feature type="region of interest" description="Disordered" evidence="1">
    <location>
        <begin position="47"/>
        <end position="80"/>
    </location>
</feature>
<feature type="compositionally biased region" description="Polar residues" evidence="1">
    <location>
        <begin position="48"/>
        <end position="71"/>
    </location>
</feature>
<evidence type="ECO:0000313" key="3">
    <source>
        <dbReference type="Proteomes" id="UP001497644"/>
    </source>
</evidence>
<evidence type="ECO:0008006" key="4">
    <source>
        <dbReference type="Google" id="ProtNLM"/>
    </source>
</evidence>
<evidence type="ECO:0000256" key="1">
    <source>
        <dbReference type="SAM" id="MobiDB-lite"/>
    </source>
</evidence>
<dbReference type="EMBL" id="OZ034837">
    <property type="protein sequence ID" value="CAL1678221.1"/>
    <property type="molecule type" value="Genomic_DNA"/>
</dbReference>
<protein>
    <recommendedName>
        <fullName evidence="4">DUF4219 domain-containing protein</fullName>
    </recommendedName>
</protein>
<keyword evidence="3" id="KW-1185">Reference proteome</keyword>
<dbReference type="AlphaFoldDB" id="A0AAV2NFS1"/>
<proteinExistence type="predicted"/>
<gene>
    <name evidence="2" type="ORF">LPLAT_LOCUS4116</name>
</gene>
<evidence type="ECO:0000313" key="2">
    <source>
        <dbReference type="EMBL" id="CAL1678221.1"/>
    </source>
</evidence>
<accession>A0AAV2NFS1</accession>
<organism evidence="2 3">
    <name type="scientific">Lasius platythorax</name>
    <dbReference type="NCBI Taxonomy" id="488582"/>
    <lineage>
        <taxon>Eukaryota</taxon>
        <taxon>Metazoa</taxon>
        <taxon>Ecdysozoa</taxon>
        <taxon>Arthropoda</taxon>
        <taxon>Hexapoda</taxon>
        <taxon>Insecta</taxon>
        <taxon>Pterygota</taxon>
        <taxon>Neoptera</taxon>
        <taxon>Endopterygota</taxon>
        <taxon>Hymenoptera</taxon>
        <taxon>Apocrita</taxon>
        <taxon>Aculeata</taxon>
        <taxon>Formicoidea</taxon>
        <taxon>Formicidae</taxon>
        <taxon>Formicinae</taxon>
        <taxon>Lasius</taxon>
        <taxon>Lasius</taxon>
    </lineage>
</organism>